<evidence type="ECO:0000256" key="1">
    <source>
        <dbReference type="ARBA" id="ARBA00023125"/>
    </source>
</evidence>
<dbReference type="EMBL" id="JBBKTW010000001">
    <property type="protein sequence ID" value="MEN2986968.1"/>
    <property type="molecule type" value="Genomic_DNA"/>
</dbReference>
<reference evidence="4 5" key="1">
    <citation type="submission" date="2024-03" db="EMBL/GenBank/DDBJ databases">
        <title>High-quality draft genome sequencing of Tistrella sp. BH-R2-4.</title>
        <authorList>
            <person name="Dong C."/>
        </authorList>
    </citation>
    <scope>NUCLEOTIDE SEQUENCE [LARGE SCALE GENOMIC DNA]</scope>
    <source>
        <strain evidence="4 5">BH-R2-4</strain>
    </source>
</reference>
<accession>A0ABU9YDW0</accession>
<sequence>MTRRSRPAVEVRKSPRQSRAVDLVEAILEAATRIIREDGLAGLTTNRVAELAGVGIGSLYEYFPGKEAIVVALARRRLAADTAHVAAVIEAALADRTTSPVRPVVRALIALHRQDPALRRVVMGLHVASGLAGEHTGPAAEIDRQLAARPDPRLGGGLTSIAGFTLTRAVLGAVRAAFLERPELLSDPAFEDELVRLAAACLDRPAG</sequence>
<dbReference type="Proteomes" id="UP001413721">
    <property type="component" value="Unassembled WGS sequence"/>
</dbReference>
<feature type="DNA-binding region" description="H-T-H motif" evidence="2">
    <location>
        <begin position="44"/>
        <end position="63"/>
    </location>
</feature>
<dbReference type="InterPro" id="IPR050109">
    <property type="entry name" value="HTH-type_TetR-like_transc_reg"/>
</dbReference>
<comment type="caution">
    <text evidence="4">The sequence shown here is derived from an EMBL/GenBank/DDBJ whole genome shotgun (WGS) entry which is preliminary data.</text>
</comment>
<evidence type="ECO:0000313" key="4">
    <source>
        <dbReference type="EMBL" id="MEN2986968.1"/>
    </source>
</evidence>
<dbReference type="InterPro" id="IPR041669">
    <property type="entry name" value="TetR_C_15"/>
</dbReference>
<evidence type="ECO:0000256" key="2">
    <source>
        <dbReference type="PROSITE-ProRule" id="PRU00335"/>
    </source>
</evidence>
<proteinExistence type="predicted"/>
<dbReference type="Pfam" id="PF17918">
    <property type="entry name" value="TetR_C_15"/>
    <property type="match status" value="1"/>
</dbReference>
<dbReference type="InterPro" id="IPR001647">
    <property type="entry name" value="HTH_TetR"/>
</dbReference>
<dbReference type="SUPFAM" id="SSF46689">
    <property type="entry name" value="Homeodomain-like"/>
    <property type="match status" value="1"/>
</dbReference>
<protein>
    <submittedName>
        <fullName evidence="4">TetR/AcrR family transcriptional regulator</fullName>
    </submittedName>
</protein>
<dbReference type="InterPro" id="IPR009057">
    <property type="entry name" value="Homeodomain-like_sf"/>
</dbReference>
<dbReference type="Pfam" id="PF00440">
    <property type="entry name" value="TetR_N"/>
    <property type="match status" value="1"/>
</dbReference>
<name>A0ABU9YDW0_9PROT</name>
<feature type="domain" description="HTH tetR-type" evidence="3">
    <location>
        <begin position="21"/>
        <end position="81"/>
    </location>
</feature>
<keyword evidence="5" id="KW-1185">Reference proteome</keyword>
<dbReference type="RefSeq" id="WP_345931056.1">
    <property type="nucleotide sequence ID" value="NZ_JBBKTV010000001.1"/>
</dbReference>
<dbReference type="PROSITE" id="PS01081">
    <property type="entry name" value="HTH_TETR_1"/>
    <property type="match status" value="1"/>
</dbReference>
<organism evidence="4 5">
    <name type="scientific">Tistrella arctica</name>
    <dbReference type="NCBI Taxonomy" id="3133430"/>
    <lineage>
        <taxon>Bacteria</taxon>
        <taxon>Pseudomonadati</taxon>
        <taxon>Pseudomonadota</taxon>
        <taxon>Alphaproteobacteria</taxon>
        <taxon>Geminicoccales</taxon>
        <taxon>Geminicoccaceae</taxon>
        <taxon>Tistrella</taxon>
    </lineage>
</organism>
<dbReference type="PRINTS" id="PR00455">
    <property type="entry name" value="HTHTETR"/>
</dbReference>
<dbReference type="PANTHER" id="PTHR30055:SF223">
    <property type="entry name" value="HTH-TYPE TRANSCRIPTIONAL REGULATOR UIDR"/>
    <property type="match status" value="1"/>
</dbReference>
<dbReference type="PROSITE" id="PS50977">
    <property type="entry name" value="HTH_TETR_2"/>
    <property type="match status" value="1"/>
</dbReference>
<evidence type="ECO:0000313" key="5">
    <source>
        <dbReference type="Proteomes" id="UP001413721"/>
    </source>
</evidence>
<dbReference type="InterPro" id="IPR023772">
    <property type="entry name" value="DNA-bd_HTH_TetR-type_CS"/>
</dbReference>
<dbReference type="Gene3D" id="1.10.357.10">
    <property type="entry name" value="Tetracycline Repressor, domain 2"/>
    <property type="match status" value="1"/>
</dbReference>
<evidence type="ECO:0000259" key="3">
    <source>
        <dbReference type="PROSITE" id="PS50977"/>
    </source>
</evidence>
<dbReference type="PANTHER" id="PTHR30055">
    <property type="entry name" value="HTH-TYPE TRANSCRIPTIONAL REGULATOR RUTR"/>
    <property type="match status" value="1"/>
</dbReference>
<gene>
    <name evidence="4" type="ORF">WG926_01545</name>
</gene>
<keyword evidence="1 2" id="KW-0238">DNA-binding</keyword>